<evidence type="ECO:0000313" key="3">
    <source>
        <dbReference type="Proteomes" id="UP000027195"/>
    </source>
</evidence>
<dbReference type="Gene3D" id="2.60.120.620">
    <property type="entry name" value="q2cbj1_9rhob like domain"/>
    <property type="match status" value="1"/>
</dbReference>
<evidence type="ECO:0000313" key="2">
    <source>
        <dbReference type="EMBL" id="KDQ15313.1"/>
    </source>
</evidence>
<reference evidence="3" key="1">
    <citation type="journal article" date="2014" name="Proc. Natl. Acad. Sci. U.S.A.">
        <title>Extensive sampling of basidiomycete genomes demonstrates inadequacy of the white-rot/brown-rot paradigm for wood decay fungi.</title>
        <authorList>
            <person name="Riley R."/>
            <person name="Salamov A.A."/>
            <person name="Brown D.W."/>
            <person name="Nagy L.G."/>
            <person name="Floudas D."/>
            <person name="Held B.W."/>
            <person name="Levasseur A."/>
            <person name="Lombard V."/>
            <person name="Morin E."/>
            <person name="Otillar R."/>
            <person name="Lindquist E.A."/>
            <person name="Sun H."/>
            <person name="LaButti K.M."/>
            <person name="Schmutz J."/>
            <person name="Jabbour D."/>
            <person name="Luo H."/>
            <person name="Baker S.E."/>
            <person name="Pisabarro A.G."/>
            <person name="Walton J.D."/>
            <person name="Blanchette R.A."/>
            <person name="Henrissat B."/>
            <person name="Martin F."/>
            <person name="Cullen D."/>
            <person name="Hibbett D.S."/>
            <person name="Grigoriev I.V."/>
        </authorList>
    </citation>
    <scope>NUCLEOTIDE SEQUENCE [LARGE SCALE GENOMIC DNA]</scope>
    <source>
        <strain evidence="3">FD-172 SS1</strain>
    </source>
</reference>
<feature type="compositionally biased region" description="Polar residues" evidence="1">
    <location>
        <begin position="1106"/>
        <end position="1122"/>
    </location>
</feature>
<evidence type="ECO:0000256" key="1">
    <source>
        <dbReference type="SAM" id="MobiDB-lite"/>
    </source>
</evidence>
<organism evidence="2 3">
    <name type="scientific">Botryobasidium botryosum (strain FD-172 SS1)</name>
    <dbReference type="NCBI Taxonomy" id="930990"/>
    <lineage>
        <taxon>Eukaryota</taxon>
        <taxon>Fungi</taxon>
        <taxon>Dikarya</taxon>
        <taxon>Basidiomycota</taxon>
        <taxon>Agaricomycotina</taxon>
        <taxon>Agaricomycetes</taxon>
        <taxon>Cantharellales</taxon>
        <taxon>Botryobasidiaceae</taxon>
        <taxon>Botryobasidium</taxon>
    </lineage>
</organism>
<dbReference type="Proteomes" id="UP000027195">
    <property type="component" value="Unassembled WGS sequence"/>
</dbReference>
<dbReference type="PANTHER" id="PTHR33099:SF7">
    <property type="entry name" value="MYND-TYPE DOMAIN-CONTAINING PROTEIN"/>
    <property type="match status" value="1"/>
</dbReference>
<dbReference type="EMBL" id="KL198033">
    <property type="protein sequence ID" value="KDQ15313.1"/>
    <property type="molecule type" value="Genomic_DNA"/>
</dbReference>
<name>A0A067MHV4_BOTB1</name>
<gene>
    <name evidence="2" type="ORF">BOTBODRAFT_174154</name>
</gene>
<proteinExistence type="predicted"/>
<dbReference type="AlphaFoldDB" id="A0A067MHV4"/>
<feature type="region of interest" description="Disordered" evidence="1">
    <location>
        <begin position="1096"/>
        <end position="1141"/>
    </location>
</feature>
<dbReference type="HOGENOM" id="CLU_007520_1_2_1"/>
<accession>A0A067MHV4</accession>
<dbReference type="InParanoid" id="A0A067MHV4"/>
<dbReference type="OrthoDB" id="3269573at2759"/>
<dbReference type="PANTHER" id="PTHR33099">
    <property type="entry name" value="FE2OG DIOXYGENASE DOMAIN-CONTAINING PROTEIN"/>
    <property type="match status" value="1"/>
</dbReference>
<sequence>MEEYISHYPQRELGEILSSAKDRFTGSYYFTAQYDILDAPNPILRLTAGNIGTVGLPLGEAAAKQIIAHSKQAPFGMGERTLVDKDVRDTWEMDSEFVQFDNPDWAPFINELAEDVCAGLGVDFHASQPRAELYKLLLYETGSHFLPHQDTEKVDGMFATMIVILPSAFTGGAAHLSHADLSATIDYSADSLSSTSVMAWYTDVTHEIKPITSGYRLALSYNLIHTTSALRPSLPNAQGPLPQLRDVLLTWEHTGYEGPLKIVYLLDHKYSLANLRGSALKGTDAHLVSLLDAVAKELDFRLGLATIECHASGYGQGDEYEDDYDGPRRSVEFDRNTANTTILNLVNMDGQLISDELDFSAEDKNQTIPSDLDSVVEAGDHYKQEYEGYQGNSAGTLERWYRRTILVIWPSLRDPEIVYGRSYAEKALGALRETASASPNEEEYGYVEYMLGHLVDQYGAPKRDILRCVCAAACQWDDIELWRRAMCICNGFDDCSTLGSEYIVKALSRFGSNEILPSIEKILESEQTNAKRFELLEEIESKTKNLGDLMLGDWVTKKREIDLGSLRPLATGENQLLINVARTFGGVMALEHSMVPQIKSNSRPEDLLSFALALHAEQGKEDGAFKDPADMKACSHIKAELLSHAIEHEDFFGTAATRPQHLRLFSFRHQKPAAFTNSAAYIQPRLPHYPRAYGSRERMLPTDLPEQYVKACLKTENEHLIGRVVERLVEPFAPSTDPSIIDGRTSVLLNLVPYFNKLVQERSAMPAGPLPPHAKIDTFYAAAIPLLLTHMEGTTLEETEITCTVQAVAIAGGIELLEKIILPKVTAGHWGTDTYKLFIRHLRACESQFVPKAGTTSSITTIVASLIQTMINQLILTNSASTMEMLNFCYEMDSGPCYADLLSRLLRESIAASHKVEAFLLPLIPDLVDFASHHHISITAPPLVSYFKAVMSAWAQMILGPKPTLDASILFACAQRITCRCDLCADVAAFLCSGPRKTLMLHQIGAPAAKHVEYKLGNAGVSAIATWDTLPTVPRGLQVVKTNEAYQASKWATTQPKGITALKRISADENVLVEIFGDDGYKELLRALGVPWVNAPIESKPDPSQVDLTPQPSTPMLTNEDSNPLKRRKMHHADTEAADPA</sequence>
<protein>
    <recommendedName>
        <fullName evidence="4">Prolyl 4-hydroxylase alpha subunit Fe(2+) 2OG dioxygenase domain-containing protein</fullName>
    </recommendedName>
</protein>
<evidence type="ECO:0008006" key="4">
    <source>
        <dbReference type="Google" id="ProtNLM"/>
    </source>
</evidence>
<keyword evidence="3" id="KW-1185">Reference proteome</keyword>